<dbReference type="Pfam" id="PF12811">
    <property type="entry name" value="BaxI_1"/>
    <property type="match status" value="1"/>
</dbReference>
<reference evidence="2" key="1">
    <citation type="submission" date="2022-07" db="EMBL/GenBank/DDBJ databases">
        <authorList>
            <person name="Li W.-J."/>
            <person name="Deng Q.-Q."/>
        </authorList>
    </citation>
    <scope>NUCLEOTIDE SEQUENCE</scope>
    <source>
        <strain evidence="2">SYSU M60031</strain>
    </source>
</reference>
<gene>
    <name evidence="2" type="ORF">NK662_10330</name>
</gene>
<proteinExistence type="predicted"/>
<dbReference type="AlphaFoldDB" id="A0AA42BQY3"/>
<dbReference type="PANTHER" id="PTHR41282:SF1">
    <property type="entry name" value="CONSERVED TRANSMEMBRANE PROTEIN-RELATED"/>
    <property type="match status" value="1"/>
</dbReference>
<evidence type="ECO:0000313" key="2">
    <source>
        <dbReference type="EMBL" id="MCP8968934.1"/>
    </source>
</evidence>
<feature type="transmembrane region" description="Helical" evidence="1">
    <location>
        <begin position="85"/>
        <end position="105"/>
    </location>
</feature>
<comment type="caution">
    <text evidence="2">The sequence shown here is derived from an EMBL/GenBank/DDBJ whole genome shotgun (WGS) entry which is preliminary data.</text>
</comment>
<feature type="transmembrane region" description="Helical" evidence="1">
    <location>
        <begin position="57"/>
        <end position="78"/>
    </location>
</feature>
<name>A0AA42BQY3_9BACI</name>
<keyword evidence="1" id="KW-0812">Transmembrane</keyword>
<keyword evidence="3" id="KW-1185">Reference proteome</keyword>
<dbReference type="PANTHER" id="PTHR41282">
    <property type="entry name" value="CONSERVED TRANSMEMBRANE PROTEIN-RELATED"/>
    <property type="match status" value="1"/>
</dbReference>
<dbReference type="RefSeq" id="WP_254758841.1">
    <property type="nucleotide sequence ID" value="NZ_JANCLT010000004.1"/>
</dbReference>
<protein>
    <submittedName>
        <fullName evidence="2">Bax inhibitor-1/YccA family protein</fullName>
    </submittedName>
</protein>
<dbReference type="PIRSF" id="PIRSF009160">
    <property type="entry name" value="UCP009160"/>
    <property type="match status" value="1"/>
</dbReference>
<feature type="transmembrane region" description="Helical" evidence="1">
    <location>
        <begin position="215"/>
        <end position="236"/>
    </location>
</feature>
<feature type="transmembrane region" description="Helical" evidence="1">
    <location>
        <begin position="143"/>
        <end position="165"/>
    </location>
</feature>
<dbReference type="InterPro" id="IPR010539">
    <property type="entry name" value="BaxI_1-like"/>
</dbReference>
<feature type="transmembrane region" description="Helical" evidence="1">
    <location>
        <begin position="21"/>
        <end position="45"/>
    </location>
</feature>
<accession>A0AA42BQY3</accession>
<feature type="transmembrane region" description="Helical" evidence="1">
    <location>
        <begin position="111"/>
        <end position="131"/>
    </location>
</feature>
<sequence length="243" mass="26440">MRTNNPMLREEAFRRTGASQATMTVGGTVGKTFIMLVLLLGTAVYSYMQVVLNQMSMGVIGGAVITAAIIAFASVFFPRITPVTAPVYAAVEGVVLGSVSAWYALRFGDTLILQAVLLTIAVLFAMLLLYATRIVRVTDKFRMGVLSATLGIALMYLLSMVLQLFGVAVPFLHQGGTVGIIISAIVVVVAALNLVLDFDFIERGAHYGAPKHMEWYGALGLMLTLVWLYMEILRLVSYFTRND</sequence>
<evidence type="ECO:0000313" key="3">
    <source>
        <dbReference type="Proteomes" id="UP001156102"/>
    </source>
</evidence>
<dbReference type="Proteomes" id="UP001156102">
    <property type="component" value="Unassembled WGS sequence"/>
</dbReference>
<keyword evidence="1" id="KW-0472">Membrane</keyword>
<evidence type="ECO:0000256" key="1">
    <source>
        <dbReference type="SAM" id="Phobius"/>
    </source>
</evidence>
<feature type="transmembrane region" description="Helical" evidence="1">
    <location>
        <begin position="171"/>
        <end position="195"/>
    </location>
</feature>
<keyword evidence="1" id="KW-1133">Transmembrane helix</keyword>
<organism evidence="2 3">
    <name type="scientific">Ectobacillus ponti</name>
    <dbReference type="NCBI Taxonomy" id="2961894"/>
    <lineage>
        <taxon>Bacteria</taxon>
        <taxon>Bacillati</taxon>
        <taxon>Bacillota</taxon>
        <taxon>Bacilli</taxon>
        <taxon>Bacillales</taxon>
        <taxon>Bacillaceae</taxon>
        <taxon>Ectobacillus</taxon>
    </lineage>
</organism>
<dbReference type="EMBL" id="JANCLT010000004">
    <property type="protein sequence ID" value="MCP8968934.1"/>
    <property type="molecule type" value="Genomic_DNA"/>
</dbReference>